<evidence type="ECO:0000313" key="4">
    <source>
        <dbReference type="Proteomes" id="UP000191285"/>
    </source>
</evidence>
<name>A0A1V6TLY2_9EURO</name>
<feature type="transmembrane region" description="Helical" evidence="2">
    <location>
        <begin position="158"/>
        <end position="182"/>
    </location>
</feature>
<gene>
    <name evidence="3" type="ORF">PENSTE_c004G09409</name>
</gene>
<protein>
    <submittedName>
        <fullName evidence="3">Uncharacterized protein</fullName>
    </submittedName>
</protein>
<proteinExistence type="predicted"/>
<feature type="compositionally biased region" description="Basic and acidic residues" evidence="1">
    <location>
        <begin position="410"/>
        <end position="425"/>
    </location>
</feature>
<accession>A0A1V6TLY2</accession>
<keyword evidence="2" id="KW-0472">Membrane</keyword>
<feature type="region of interest" description="Disordered" evidence="1">
    <location>
        <begin position="290"/>
        <end position="435"/>
    </location>
</feature>
<feature type="compositionally biased region" description="Polar residues" evidence="1">
    <location>
        <begin position="291"/>
        <end position="335"/>
    </location>
</feature>
<keyword evidence="4" id="KW-1185">Reference proteome</keyword>
<evidence type="ECO:0000313" key="3">
    <source>
        <dbReference type="EMBL" id="OQE27392.1"/>
    </source>
</evidence>
<feature type="region of interest" description="Disordered" evidence="1">
    <location>
        <begin position="59"/>
        <end position="96"/>
    </location>
</feature>
<feature type="compositionally biased region" description="Polar residues" evidence="1">
    <location>
        <begin position="373"/>
        <end position="391"/>
    </location>
</feature>
<feature type="compositionally biased region" description="Basic and acidic residues" evidence="1">
    <location>
        <begin position="67"/>
        <end position="86"/>
    </location>
</feature>
<comment type="caution">
    <text evidence="3">The sequence shown here is derived from an EMBL/GenBank/DDBJ whole genome shotgun (WGS) entry which is preliminary data.</text>
</comment>
<dbReference type="AlphaFoldDB" id="A0A1V6TLY2"/>
<keyword evidence="2" id="KW-0812">Transmembrane</keyword>
<reference evidence="4" key="1">
    <citation type="journal article" date="2017" name="Nat. Microbiol.">
        <title>Global analysis of biosynthetic gene clusters reveals vast potential of secondary metabolite production in Penicillium species.</title>
        <authorList>
            <person name="Nielsen J.C."/>
            <person name="Grijseels S."/>
            <person name="Prigent S."/>
            <person name="Ji B."/>
            <person name="Dainat J."/>
            <person name="Nielsen K.F."/>
            <person name="Frisvad J.C."/>
            <person name="Workman M."/>
            <person name="Nielsen J."/>
        </authorList>
    </citation>
    <scope>NUCLEOTIDE SEQUENCE [LARGE SCALE GENOMIC DNA]</scope>
    <source>
        <strain evidence="4">IBT 24891</strain>
    </source>
</reference>
<feature type="compositionally biased region" description="Low complexity" evidence="1">
    <location>
        <begin position="336"/>
        <end position="350"/>
    </location>
</feature>
<organism evidence="3 4">
    <name type="scientific">Penicillium steckii</name>
    <dbReference type="NCBI Taxonomy" id="303698"/>
    <lineage>
        <taxon>Eukaryota</taxon>
        <taxon>Fungi</taxon>
        <taxon>Dikarya</taxon>
        <taxon>Ascomycota</taxon>
        <taxon>Pezizomycotina</taxon>
        <taxon>Eurotiomycetes</taxon>
        <taxon>Eurotiomycetidae</taxon>
        <taxon>Eurotiales</taxon>
        <taxon>Aspergillaceae</taxon>
        <taxon>Penicillium</taxon>
    </lineage>
</organism>
<feature type="compositionally biased region" description="Low complexity" evidence="1">
    <location>
        <begin position="392"/>
        <end position="401"/>
    </location>
</feature>
<feature type="compositionally biased region" description="Low complexity" evidence="1">
    <location>
        <begin position="363"/>
        <end position="372"/>
    </location>
</feature>
<dbReference type="STRING" id="303698.A0A1V6TLY2"/>
<evidence type="ECO:0000256" key="2">
    <source>
        <dbReference type="SAM" id="Phobius"/>
    </source>
</evidence>
<dbReference type="OrthoDB" id="4501674at2759"/>
<feature type="compositionally biased region" description="Polar residues" evidence="1">
    <location>
        <begin position="426"/>
        <end position="435"/>
    </location>
</feature>
<keyword evidence="2" id="KW-1133">Transmembrane helix</keyword>
<dbReference type="Proteomes" id="UP000191285">
    <property type="component" value="Unassembled WGS sequence"/>
</dbReference>
<evidence type="ECO:0000256" key="1">
    <source>
        <dbReference type="SAM" id="MobiDB-lite"/>
    </source>
</evidence>
<sequence>MASSRDTVTLPIWSEAKTAEPHDLNRHTKDGFLTIVTYPLNLLTPTNVLDIKAISTNTLGHQSNPRTVDESETDTRDQRGHLKHDPVAVSSPKKAGRLKIDVREQDHQEDPAQSKVRFWSEKIPTSIAATYPGPSSTRDETITVAKPAKSEWPPGKGYIAAMVIMSLIVCGSIVYLVYWYIIRECKVRRRRRLKATEDQFDESSLSLGVETSKTLDEFLMKDVEPERTSVMFSRSRSPSIIYAVDGAEAGRRSSKASRNSCEASLNSLVKMDPLARVSTDETRPSFIVSELTGSSKDCSTQPTSTATPHVSQQASPRQSLASSIIAPTSRSSQLWETTTGATATTEDGAGSIFSKDSKDRNSHSSLASSHTSNMLPSSVNSLVRSQQAANLSRSSSRYSGKSPRHSIPRIIDDSGESRRNHEKTHSGYSRSSMTISPIAESTDVSAQSLDFSFGASSPPSIFRFSDAS</sequence>
<dbReference type="EMBL" id="MLKD01000004">
    <property type="protein sequence ID" value="OQE27392.1"/>
    <property type="molecule type" value="Genomic_DNA"/>
</dbReference>